<keyword evidence="1" id="KW-1133">Transmembrane helix</keyword>
<organism evidence="3 4">
    <name type="scientific">Crotalaria pallida</name>
    <name type="common">Smooth rattlebox</name>
    <name type="synonym">Crotalaria striata</name>
    <dbReference type="NCBI Taxonomy" id="3830"/>
    <lineage>
        <taxon>Eukaryota</taxon>
        <taxon>Viridiplantae</taxon>
        <taxon>Streptophyta</taxon>
        <taxon>Embryophyta</taxon>
        <taxon>Tracheophyta</taxon>
        <taxon>Spermatophyta</taxon>
        <taxon>Magnoliopsida</taxon>
        <taxon>eudicotyledons</taxon>
        <taxon>Gunneridae</taxon>
        <taxon>Pentapetalae</taxon>
        <taxon>rosids</taxon>
        <taxon>fabids</taxon>
        <taxon>Fabales</taxon>
        <taxon>Fabaceae</taxon>
        <taxon>Papilionoideae</taxon>
        <taxon>50 kb inversion clade</taxon>
        <taxon>genistoids sensu lato</taxon>
        <taxon>core genistoids</taxon>
        <taxon>Crotalarieae</taxon>
        <taxon>Crotalaria</taxon>
    </lineage>
</organism>
<sequence>MLLPSLVCCLVKFSVSLFLFSSSAFYSLSKPHFSSTSFHNFHLPPNPKKKKKKNLEPFFSPSFSPLSYNFFFPVFYFLFPPKYTLQLHPLISNPPIFSPSSVFILFNHSLFSSSLV</sequence>
<dbReference type="Proteomes" id="UP001372338">
    <property type="component" value="Unassembled WGS sequence"/>
</dbReference>
<keyword evidence="1" id="KW-0472">Membrane</keyword>
<keyword evidence="4" id="KW-1185">Reference proteome</keyword>
<gene>
    <name evidence="3" type="ORF">RIF29_21988</name>
</gene>
<feature type="chain" id="PRO_5042895783" evidence="2">
    <location>
        <begin position="25"/>
        <end position="116"/>
    </location>
</feature>
<reference evidence="3 4" key="1">
    <citation type="submission" date="2024-01" db="EMBL/GenBank/DDBJ databases">
        <title>The genomes of 5 underutilized Papilionoideae crops provide insights into root nodulation and disease resistanc.</title>
        <authorList>
            <person name="Yuan L."/>
        </authorList>
    </citation>
    <scope>NUCLEOTIDE SEQUENCE [LARGE SCALE GENOMIC DNA]</scope>
    <source>
        <strain evidence="3">ZHUSHIDOU_FW_LH</strain>
        <tissue evidence="3">Leaf</tissue>
    </source>
</reference>
<keyword evidence="1" id="KW-0812">Transmembrane</keyword>
<comment type="caution">
    <text evidence="3">The sequence shown here is derived from an EMBL/GenBank/DDBJ whole genome shotgun (WGS) entry which is preliminary data.</text>
</comment>
<evidence type="ECO:0000313" key="4">
    <source>
        <dbReference type="Proteomes" id="UP001372338"/>
    </source>
</evidence>
<feature type="transmembrane region" description="Helical" evidence="1">
    <location>
        <begin position="58"/>
        <end position="79"/>
    </location>
</feature>
<evidence type="ECO:0000256" key="1">
    <source>
        <dbReference type="SAM" id="Phobius"/>
    </source>
</evidence>
<protein>
    <submittedName>
        <fullName evidence="3">Uncharacterized protein</fullName>
    </submittedName>
</protein>
<accession>A0AAN9F3K6</accession>
<dbReference type="AlphaFoldDB" id="A0AAN9F3K6"/>
<name>A0AAN9F3K6_CROPI</name>
<proteinExistence type="predicted"/>
<feature type="signal peptide" evidence="2">
    <location>
        <begin position="1"/>
        <end position="24"/>
    </location>
</feature>
<dbReference type="EMBL" id="JAYWIO010000004">
    <property type="protein sequence ID" value="KAK7269267.1"/>
    <property type="molecule type" value="Genomic_DNA"/>
</dbReference>
<evidence type="ECO:0000313" key="3">
    <source>
        <dbReference type="EMBL" id="KAK7269267.1"/>
    </source>
</evidence>
<evidence type="ECO:0000256" key="2">
    <source>
        <dbReference type="SAM" id="SignalP"/>
    </source>
</evidence>
<keyword evidence="2" id="KW-0732">Signal</keyword>